<proteinExistence type="predicted"/>
<keyword evidence="1" id="KW-0812">Transmembrane</keyword>
<dbReference type="EMBL" id="JANUCP010000001">
    <property type="protein sequence ID" value="MCS3917971.1"/>
    <property type="molecule type" value="Genomic_DNA"/>
</dbReference>
<accession>A0ABT2EJ47</accession>
<dbReference type="Proteomes" id="UP001204798">
    <property type="component" value="Unassembled WGS sequence"/>
</dbReference>
<sequence length="176" mass="20151">MRQRQRERSQKPTVEGGEGMKEMARLLSLVVTVSILGAVVWWTQNRPKQVDGELQPDSVIWEMIDACRQGDVDAYLNCFTGDLRKRLEKVVSEQGKDRFSDYLKEMIEPIKNIAIQQPKSFAKGDKPIVADFVFSDRTERQTFWVRRTREGWKIVGVEATKPVPVLVPYGTPVKGL</sequence>
<feature type="transmembrane region" description="Helical" evidence="1">
    <location>
        <begin position="26"/>
        <end position="43"/>
    </location>
</feature>
<dbReference type="InterPro" id="IPR032710">
    <property type="entry name" value="NTF2-like_dom_sf"/>
</dbReference>
<reference evidence="2 3" key="1">
    <citation type="submission" date="2022-08" db="EMBL/GenBank/DDBJ databases">
        <title>Bacterial and archaeal communities from various locations to study Microbial Dark Matter (Phase II).</title>
        <authorList>
            <person name="Stepanauskas R."/>
        </authorList>
    </citation>
    <scope>NUCLEOTIDE SEQUENCE [LARGE SCALE GENOMIC DNA]</scope>
    <source>
        <strain evidence="2 3">PD1</strain>
    </source>
</reference>
<comment type="caution">
    <text evidence="2">The sequence shown here is derived from an EMBL/GenBank/DDBJ whole genome shotgun (WGS) entry which is preliminary data.</text>
</comment>
<dbReference type="SUPFAM" id="SSF54427">
    <property type="entry name" value="NTF2-like"/>
    <property type="match status" value="1"/>
</dbReference>
<protein>
    <recommendedName>
        <fullName evidence="4">DUF4878 domain-containing protein</fullName>
    </recommendedName>
</protein>
<keyword evidence="1" id="KW-1133">Transmembrane helix</keyword>
<evidence type="ECO:0008006" key="4">
    <source>
        <dbReference type="Google" id="ProtNLM"/>
    </source>
</evidence>
<keyword evidence="1" id="KW-0472">Membrane</keyword>
<organism evidence="2 3">
    <name type="scientific">Candidatus Fervidibacter sacchari</name>
    <dbReference type="NCBI Taxonomy" id="1448929"/>
    <lineage>
        <taxon>Bacteria</taxon>
        <taxon>Candidatus Fervidibacterota</taxon>
        <taxon>Candidatus Fervidibacter</taxon>
    </lineage>
</organism>
<name>A0ABT2EJ47_9BACT</name>
<gene>
    <name evidence="2" type="ORF">M2350_000368</name>
</gene>
<dbReference type="Gene3D" id="3.10.450.50">
    <property type="match status" value="1"/>
</dbReference>
<evidence type="ECO:0000313" key="2">
    <source>
        <dbReference type="EMBL" id="MCS3917971.1"/>
    </source>
</evidence>
<evidence type="ECO:0000313" key="3">
    <source>
        <dbReference type="Proteomes" id="UP001204798"/>
    </source>
</evidence>
<dbReference type="RefSeq" id="WP_259092954.1">
    <property type="nucleotide sequence ID" value="NZ_CP130454.1"/>
</dbReference>
<evidence type="ECO:0000256" key="1">
    <source>
        <dbReference type="SAM" id="Phobius"/>
    </source>
</evidence>
<keyword evidence="3" id="KW-1185">Reference proteome</keyword>